<dbReference type="Proteomes" id="UP000095287">
    <property type="component" value="Unplaced"/>
</dbReference>
<keyword evidence="2" id="KW-1185">Reference proteome</keyword>
<sequence>MGTVLLVMLRMAGRVNAKGQYIAVRHGNPCKESVRNERFLWCLNLSVGPGFYTILVVQVFGDILEDQAIRQPSAGIIDGDQYMIVTHGNPEVRKESAECTLSTTFESSFRWSKLSSDDF</sequence>
<feature type="chain" id="PRO_5009315209" evidence="1">
    <location>
        <begin position="18"/>
        <end position="119"/>
    </location>
</feature>
<dbReference type="WBParaSite" id="L893_g9655.t1">
    <property type="protein sequence ID" value="L893_g9655.t1"/>
    <property type="gene ID" value="L893_g9655"/>
</dbReference>
<dbReference type="AlphaFoldDB" id="A0A1I8AW04"/>
<accession>A0A1I8AW04</accession>
<proteinExistence type="predicted"/>
<feature type="signal peptide" evidence="1">
    <location>
        <begin position="1"/>
        <end position="17"/>
    </location>
</feature>
<reference evidence="3" key="1">
    <citation type="submission" date="2016-11" db="UniProtKB">
        <authorList>
            <consortium name="WormBaseParasite"/>
        </authorList>
    </citation>
    <scope>IDENTIFICATION</scope>
</reference>
<keyword evidence="1" id="KW-0732">Signal</keyword>
<name>A0A1I8AW04_9BILA</name>
<evidence type="ECO:0000256" key="1">
    <source>
        <dbReference type="SAM" id="SignalP"/>
    </source>
</evidence>
<evidence type="ECO:0000313" key="3">
    <source>
        <dbReference type="WBParaSite" id="L893_g9655.t1"/>
    </source>
</evidence>
<protein>
    <submittedName>
        <fullName evidence="3">Reelin domain-containing protein</fullName>
    </submittedName>
</protein>
<evidence type="ECO:0000313" key="2">
    <source>
        <dbReference type="Proteomes" id="UP000095287"/>
    </source>
</evidence>
<organism evidence="2 3">
    <name type="scientific">Steinernema glaseri</name>
    <dbReference type="NCBI Taxonomy" id="37863"/>
    <lineage>
        <taxon>Eukaryota</taxon>
        <taxon>Metazoa</taxon>
        <taxon>Ecdysozoa</taxon>
        <taxon>Nematoda</taxon>
        <taxon>Chromadorea</taxon>
        <taxon>Rhabditida</taxon>
        <taxon>Tylenchina</taxon>
        <taxon>Panagrolaimomorpha</taxon>
        <taxon>Strongyloidoidea</taxon>
        <taxon>Steinernematidae</taxon>
        <taxon>Steinernema</taxon>
    </lineage>
</organism>